<feature type="region of interest" description="Disordered" evidence="1">
    <location>
        <begin position="28"/>
        <end position="62"/>
    </location>
</feature>
<dbReference type="AlphaFoldDB" id="A0A388JVQ8"/>
<name>A0A388JVQ8_CHABU</name>
<organism evidence="2 3">
    <name type="scientific">Chara braunii</name>
    <name type="common">Braun's stonewort</name>
    <dbReference type="NCBI Taxonomy" id="69332"/>
    <lineage>
        <taxon>Eukaryota</taxon>
        <taxon>Viridiplantae</taxon>
        <taxon>Streptophyta</taxon>
        <taxon>Charophyceae</taxon>
        <taxon>Charales</taxon>
        <taxon>Characeae</taxon>
        <taxon>Chara</taxon>
    </lineage>
</organism>
<evidence type="ECO:0000313" key="3">
    <source>
        <dbReference type="Proteomes" id="UP000265515"/>
    </source>
</evidence>
<evidence type="ECO:0000313" key="2">
    <source>
        <dbReference type="EMBL" id="GBG61891.1"/>
    </source>
</evidence>
<comment type="caution">
    <text evidence="2">The sequence shown here is derived from an EMBL/GenBank/DDBJ whole genome shotgun (WGS) entry which is preliminary data.</text>
</comment>
<protein>
    <submittedName>
        <fullName evidence="2">Uncharacterized protein</fullName>
    </submittedName>
</protein>
<feature type="region of interest" description="Disordered" evidence="1">
    <location>
        <begin position="160"/>
        <end position="183"/>
    </location>
</feature>
<dbReference type="Gramene" id="GBG61891">
    <property type="protein sequence ID" value="GBG61891"/>
    <property type="gene ID" value="CBR_g23841"/>
</dbReference>
<dbReference type="Proteomes" id="UP000265515">
    <property type="component" value="Unassembled WGS sequence"/>
</dbReference>
<sequence>MSYGTQAYKMLLKEQELAEEELQEAIAKGRAARQSRPPMDIPMEDISETDSDLESKSGQDSIMGCSDTPAISGASTGVAIWLPPSSRLNPVAHECDRLEGRWVYLKAAMGDEEIVIASVYDPNDPLDRLKAETARRAEATKAELLALLGRQFIANRDDARREEARMMRRPQSSRRRETRDEELGEVDDIDDEIRRLYTLREKRKCGKTPMAEWAAFRQTAFNMDGSVADDARTRAECSMQAEDRRKKVPAGGGPDGILHYILEQRRTLEGLRQDQLKKICADEGLHYCTKGPSIDRIIVARTRLAYEGFVLVPTQAATASPPPSPENAESNPA</sequence>
<feature type="compositionally biased region" description="Acidic residues" evidence="1">
    <location>
        <begin position="42"/>
        <end position="52"/>
    </location>
</feature>
<reference evidence="2 3" key="1">
    <citation type="journal article" date="2018" name="Cell">
        <title>The Chara Genome: Secondary Complexity and Implications for Plant Terrestrialization.</title>
        <authorList>
            <person name="Nishiyama T."/>
            <person name="Sakayama H."/>
            <person name="Vries J.D."/>
            <person name="Buschmann H."/>
            <person name="Saint-Marcoux D."/>
            <person name="Ullrich K.K."/>
            <person name="Haas F.B."/>
            <person name="Vanderstraeten L."/>
            <person name="Becker D."/>
            <person name="Lang D."/>
            <person name="Vosolsobe S."/>
            <person name="Rombauts S."/>
            <person name="Wilhelmsson P.K.I."/>
            <person name="Janitza P."/>
            <person name="Kern R."/>
            <person name="Heyl A."/>
            <person name="Rumpler F."/>
            <person name="Villalobos L.I.A.C."/>
            <person name="Clay J.M."/>
            <person name="Skokan R."/>
            <person name="Toyoda A."/>
            <person name="Suzuki Y."/>
            <person name="Kagoshima H."/>
            <person name="Schijlen E."/>
            <person name="Tajeshwar N."/>
            <person name="Catarino B."/>
            <person name="Hetherington A.J."/>
            <person name="Saltykova A."/>
            <person name="Bonnot C."/>
            <person name="Breuninger H."/>
            <person name="Symeonidi A."/>
            <person name="Radhakrishnan G.V."/>
            <person name="Van Nieuwerburgh F."/>
            <person name="Deforce D."/>
            <person name="Chang C."/>
            <person name="Karol K.G."/>
            <person name="Hedrich R."/>
            <person name="Ulvskov P."/>
            <person name="Glockner G."/>
            <person name="Delwiche C.F."/>
            <person name="Petrasek J."/>
            <person name="Van de Peer Y."/>
            <person name="Friml J."/>
            <person name="Beilby M."/>
            <person name="Dolan L."/>
            <person name="Kohara Y."/>
            <person name="Sugano S."/>
            <person name="Fujiyama A."/>
            <person name="Delaux P.-M."/>
            <person name="Quint M."/>
            <person name="TheiBen G."/>
            <person name="Hagemann M."/>
            <person name="Harholt J."/>
            <person name="Dunand C."/>
            <person name="Zachgo S."/>
            <person name="Langdale J."/>
            <person name="Maumus F."/>
            <person name="Straeten D.V.D."/>
            <person name="Gould S.B."/>
            <person name="Rensing S.A."/>
        </authorList>
    </citation>
    <scope>NUCLEOTIDE SEQUENCE [LARGE SCALE GENOMIC DNA]</scope>
    <source>
        <strain evidence="2 3">S276</strain>
    </source>
</reference>
<accession>A0A388JVQ8</accession>
<dbReference type="EMBL" id="BFEA01000023">
    <property type="protein sequence ID" value="GBG61891.1"/>
    <property type="molecule type" value="Genomic_DNA"/>
</dbReference>
<proteinExistence type="predicted"/>
<evidence type="ECO:0000256" key="1">
    <source>
        <dbReference type="SAM" id="MobiDB-lite"/>
    </source>
</evidence>
<keyword evidence="3" id="KW-1185">Reference proteome</keyword>
<gene>
    <name evidence="2" type="ORF">CBR_g23841</name>
</gene>